<name>A0A7H0SPE8_9CORY</name>
<feature type="domain" description="GHMP kinase C-terminal" evidence="12">
    <location>
        <begin position="312"/>
        <end position="392"/>
    </location>
</feature>
<dbReference type="InterPro" id="IPR019741">
    <property type="entry name" value="Galactokinase_CS"/>
</dbReference>
<dbReference type="PANTHER" id="PTHR10457:SF7">
    <property type="entry name" value="GALACTOKINASE-RELATED"/>
    <property type="match status" value="1"/>
</dbReference>
<dbReference type="NCBIfam" id="TIGR00131">
    <property type="entry name" value="gal_kin"/>
    <property type="match status" value="1"/>
</dbReference>
<keyword evidence="6" id="KW-0067">ATP-binding</keyword>
<dbReference type="GO" id="GO:0006012">
    <property type="term" value="P:galactose metabolic process"/>
    <property type="evidence" value="ECO:0007669"/>
    <property type="project" value="UniProtKB-UniRule"/>
</dbReference>
<sequence length="415" mass="43843">MSTPHWLPNRTSQEACDAALRNFERSYGYSATGVWAAPGRVNLIGEHVDYAGGICLPFALEQSTYVAISPRDDDTIRIESWLPSHSEPAKAELRAGNLGPGEISGWLGYALGPIWALREAGLLSPSARGYDVAIVSDVPLGSGLSSSAAIECAVASAVVELEKGDGALADDATRTAIIQAAIRAENEVVGASTGGLDQNISLQGKSGFALAIDFSTGQSYHVPCDLESHDLAILVIDSNAPHSLADGQYASRRGIIDAVTHYCQASTLRDIGDDTAIYAAAQQWATSTGADSDCTNRRVRHVVTEISRTLDAIESLKRADFQAFGCAMYASHKSLKEDYEVTVSQLDLIVDTAKDYGAIGARMTGGGFGGSAIALVPRAEVHPMAQAISRSFAQAEFAPPAFLQATPSPGARRER</sequence>
<dbReference type="GO" id="GO:0004335">
    <property type="term" value="F:galactokinase activity"/>
    <property type="evidence" value="ECO:0007669"/>
    <property type="project" value="UniProtKB-UniRule"/>
</dbReference>
<evidence type="ECO:0000313" key="14">
    <source>
        <dbReference type="EMBL" id="QNQ90423.1"/>
    </source>
</evidence>
<dbReference type="InterPro" id="IPR013750">
    <property type="entry name" value="GHMP_kinase_C_dom"/>
</dbReference>
<dbReference type="Pfam" id="PF08544">
    <property type="entry name" value="GHMP_kinases_C"/>
    <property type="match status" value="1"/>
</dbReference>
<keyword evidence="9" id="KW-0119">Carbohydrate metabolism</keyword>
<dbReference type="EC" id="2.7.1.6" evidence="10"/>
<dbReference type="Proteomes" id="UP000516320">
    <property type="component" value="Chromosome"/>
</dbReference>
<evidence type="ECO:0000256" key="5">
    <source>
        <dbReference type="ARBA" id="ARBA00022777"/>
    </source>
</evidence>
<dbReference type="FunFam" id="3.30.70.890:FF:000001">
    <property type="entry name" value="Galactokinase"/>
    <property type="match status" value="1"/>
</dbReference>
<keyword evidence="4" id="KW-0547">Nucleotide-binding</keyword>
<evidence type="ECO:0000256" key="6">
    <source>
        <dbReference type="ARBA" id="ARBA00022840"/>
    </source>
</evidence>
<proteinExistence type="inferred from homology"/>
<keyword evidence="5 14" id="KW-0418">Kinase</keyword>
<dbReference type="EMBL" id="CP046884">
    <property type="protein sequence ID" value="QNQ90423.1"/>
    <property type="molecule type" value="Genomic_DNA"/>
</dbReference>
<dbReference type="Pfam" id="PF00288">
    <property type="entry name" value="GHMP_kinases_N"/>
    <property type="match status" value="1"/>
</dbReference>
<evidence type="ECO:0000256" key="4">
    <source>
        <dbReference type="ARBA" id="ARBA00022741"/>
    </source>
</evidence>
<evidence type="ECO:0000259" key="11">
    <source>
        <dbReference type="Pfam" id="PF00288"/>
    </source>
</evidence>
<dbReference type="InterPro" id="IPR006206">
    <property type="entry name" value="Mevalonate/galactokinase"/>
</dbReference>
<evidence type="ECO:0000256" key="1">
    <source>
        <dbReference type="ARBA" id="ARBA00006566"/>
    </source>
</evidence>
<evidence type="ECO:0000256" key="3">
    <source>
        <dbReference type="ARBA" id="ARBA00022723"/>
    </source>
</evidence>
<dbReference type="GO" id="GO:0005524">
    <property type="term" value="F:ATP binding"/>
    <property type="evidence" value="ECO:0007669"/>
    <property type="project" value="UniProtKB-UniRule"/>
</dbReference>
<comment type="similarity">
    <text evidence="1">Belongs to the GHMP kinase family. GalK subfamily.</text>
</comment>
<keyword evidence="2 14" id="KW-0808">Transferase</keyword>
<dbReference type="PANTHER" id="PTHR10457">
    <property type="entry name" value="MEVALONATE KINASE/GALACTOKINASE"/>
    <property type="match status" value="1"/>
</dbReference>
<dbReference type="PROSITE" id="PS00106">
    <property type="entry name" value="GALACTOKINASE"/>
    <property type="match status" value="1"/>
</dbReference>
<feature type="domain" description="Galactokinase N-terminal" evidence="13">
    <location>
        <begin position="22"/>
        <end position="70"/>
    </location>
</feature>
<dbReference type="SUPFAM" id="SSF55060">
    <property type="entry name" value="GHMP Kinase, C-terminal domain"/>
    <property type="match status" value="1"/>
</dbReference>
<dbReference type="InterPro" id="IPR020568">
    <property type="entry name" value="Ribosomal_Su5_D2-typ_SF"/>
</dbReference>
<gene>
    <name evidence="14" type="primary">galK</name>
    <name evidence="14" type="ORF">GP475_07080</name>
</gene>
<reference evidence="14 15" key="1">
    <citation type="submission" date="2019-12" db="EMBL/GenBank/DDBJ databases">
        <title>Corynebacterium sp. nov., isolated from feces of the Anser Albifrons in China.</title>
        <authorList>
            <person name="Liu Q."/>
        </authorList>
    </citation>
    <scope>NUCLEOTIDE SEQUENCE [LARGE SCALE GENOMIC DNA]</scope>
    <source>
        <strain evidence="14 15">4H37-19</strain>
    </source>
</reference>
<dbReference type="GO" id="GO:0005829">
    <property type="term" value="C:cytosol"/>
    <property type="evidence" value="ECO:0007669"/>
    <property type="project" value="TreeGrafter"/>
</dbReference>
<dbReference type="InterPro" id="IPR036554">
    <property type="entry name" value="GHMP_kinase_C_sf"/>
</dbReference>
<keyword evidence="8" id="KW-0299">Galactose metabolism</keyword>
<dbReference type="PRINTS" id="PR00473">
    <property type="entry name" value="GALCTOKINASE"/>
</dbReference>
<evidence type="ECO:0000256" key="2">
    <source>
        <dbReference type="ARBA" id="ARBA00022679"/>
    </source>
</evidence>
<keyword evidence="15" id="KW-1185">Reference proteome</keyword>
<dbReference type="InterPro" id="IPR014721">
    <property type="entry name" value="Ribsml_uS5_D2-typ_fold_subgr"/>
</dbReference>
<dbReference type="InterPro" id="IPR006203">
    <property type="entry name" value="GHMP_knse_ATP-bd_CS"/>
</dbReference>
<evidence type="ECO:0000256" key="8">
    <source>
        <dbReference type="ARBA" id="ARBA00023144"/>
    </source>
</evidence>
<keyword evidence="3" id="KW-0479">Metal-binding</keyword>
<evidence type="ECO:0000256" key="7">
    <source>
        <dbReference type="ARBA" id="ARBA00022842"/>
    </source>
</evidence>
<dbReference type="Gene3D" id="3.30.70.890">
    <property type="entry name" value="GHMP kinase, C-terminal domain"/>
    <property type="match status" value="1"/>
</dbReference>
<dbReference type="SUPFAM" id="SSF54211">
    <property type="entry name" value="Ribosomal protein S5 domain 2-like"/>
    <property type="match status" value="1"/>
</dbReference>
<accession>A0A7H0SPE8</accession>
<feature type="domain" description="GHMP kinase N-terminal" evidence="11">
    <location>
        <begin position="114"/>
        <end position="204"/>
    </location>
</feature>
<dbReference type="KEGG" id="cpoy:GP475_07080"/>
<protein>
    <recommendedName>
        <fullName evidence="10">Galactokinase</fullName>
        <ecNumber evidence="10">2.7.1.6</ecNumber>
    </recommendedName>
</protein>
<dbReference type="GO" id="GO:0046872">
    <property type="term" value="F:metal ion binding"/>
    <property type="evidence" value="ECO:0007669"/>
    <property type="project" value="UniProtKB-KW"/>
</dbReference>
<evidence type="ECO:0000259" key="13">
    <source>
        <dbReference type="Pfam" id="PF10509"/>
    </source>
</evidence>
<evidence type="ECO:0000256" key="10">
    <source>
        <dbReference type="NCBIfam" id="TIGR00131"/>
    </source>
</evidence>
<evidence type="ECO:0000313" key="15">
    <source>
        <dbReference type="Proteomes" id="UP000516320"/>
    </source>
</evidence>
<dbReference type="InterPro" id="IPR000705">
    <property type="entry name" value="Galactokinase"/>
</dbReference>
<organism evidence="14 15">
    <name type="scientific">Corynebacterium poyangense</name>
    <dbReference type="NCBI Taxonomy" id="2684405"/>
    <lineage>
        <taxon>Bacteria</taxon>
        <taxon>Bacillati</taxon>
        <taxon>Actinomycetota</taxon>
        <taxon>Actinomycetes</taxon>
        <taxon>Mycobacteriales</taxon>
        <taxon>Corynebacteriaceae</taxon>
        <taxon>Corynebacterium</taxon>
    </lineage>
</organism>
<keyword evidence="7" id="KW-0460">Magnesium</keyword>
<dbReference type="Gene3D" id="3.30.230.10">
    <property type="match status" value="1"/>
</dbReference>
<dbReference type="Pfam" id="PF10509">
    <property type="entry name" value="GalKase_gal_bdg"/>
    <property type="match status" value="1"/>
</dbReference>
<evidence type="ECO:0000259" key="12">
    <source>
        <dbReference type="Pfam" id="PF08544"/>
    </source>
</evidence>
<dbReference type="PRINTS" id="PR00959">
    <property type="entry name" value="MEVGALKINASE"/>
</dbReference>
<dbReference type="InterPro" id="IPR006204">
    <property type="entry name" value="GHMP_kinase_N_dom"/>
</dbReference>
<dbReference type="AlphaFoldDB" id="A0A7H0SPE8"/>
<evidence type="ECO:0000256" key="9">
    <source>
        <dbReference type="ARBA" id="ARBA00023277"/>
    </source>
</evidence>
<dbReference type="PROSITE" id="PS00627">
    <property type="entry name" value="GHMP_KINASES_ATP"/>
    <property type="match status" value="1"/>
</dbReference>
<dbReference type="PIRSF" id="PIRSF000530">
    <property type="entry name" value="Galactokinase"/>
    <property type="match status" value="1"/>
</dbReference>
<dbReference type="InterPro" id="IPR019539">
    <property type="entry name" value="GalKase_N"/>
</dbReference>
<dbReference type="RefSeq" id="WP_187973739.1">
    <property type="nucleotide sequence ID" value="NZ_CP046884.1"/>
</dbReference>